<organism evidence="8 9">
    <name type="scientific">Nocardioides iriomotensis</name>
    <dbReference type="NCBI Taxonomy" id="715784"/>
    <lineage>
        <taxon>Bacteria</taxon>
        <taxon>Bacillati</taxon>
        <taxon>Actinomycetota</taxon>
        <taxon>Actinomycetes</taxon>
        <taxon>Propionibacteriales</taxon>
        <taxon>Nocardioidaceae</taxon>
        <taxon>Nocardioides</taxon>
    </lineage>
</organism>
<dbReference type="InterPro" id="IPR036318">
    <property type="entry name" value="FAD-bd_PCMH-like_sf"/>
</dbReference>
<evidence type="ECO:0000259" key="7">
    <source>
        <dbReference type="PROSITE" id="PS51387"/>
    </source>
</evidence>
<accession>A0A4Q5IYP4</accession>
<dbReference type="Gene3D" id="3.30.43.10">
    <property type="entry name" value="Uridine Diphospho-n-acetylenolpyruvylglucosamine Reductase, domain 2"/>
    <property type="match status" value="1"/>
</dbReference>
<dbReference type="InterPro" id="IPR006094">
    <property type="entry name" value="Oxid_FAD_bind_N"/>
</dbReference>
<dbReference type="InterPro" id="IPR016166">
    <property type="entry name" value="FAD-bd_PCMH"/>
</dbReference>
<sequence>MRFPVGPGRSDVDLTPGGSMTVTPAATRAPLALGEDLAPIAVRDGHADYPTARATYAGSGSPDVVLRATTPQHVAAGIRLAVDTGRPLSIRSGGHNAFGYGTNDGGVVVDLSGIADVEVIDAEARLVRVGAGATWGAVAAALAPHGLALTSGDTTSVGVGGLALSGGMGWMVRKHGLTLDLVRAADVVTVDGRVLRASADEHPDLFWAVRGGGGNVGVVTHLELEAAPVSQVVAGMVTFAPDDVPGLLRGYREAMRAAPEELTTAMLLMPGFAEWPAAVSVFCCWAGDDEEAAAAAIAPIRALAEPTADTVALQPYADILEEAHPPPGVRGLVSNALFDDLDDRVLDAIAERYAAGSGGAVVFVRWLSGALNRVPADATAWGHRGIEALVAHAGFVPVDADDATVEAVVAPGRAIDALGVGAYAGFLGIPGDEAVTRIYPPETLDRLRRVKRDYDPDNVLRLNFNVEPA</sequence>
<reference evidence="8 9" key="1">
    <citation type="submission" date="2019-01" db="EMBL/GenBank/DDBJ databases">
        <title>Nocardioides guangzhouensis sp. nov., an actinobacterium isolated from soil.</title>
        <authorList>
            <person name="Fu Y."/>
            <person name="Cai Y."/>
            <person name="Lin Z."/>
            <person name="Chen P."/>
        </authorList>
    </citation>
    <scope>NUCLEOTIDE SEQUENCE [LARGE SCALE GENOMIC DNA]</scope>
    <source>
        <strain evidence="8 9">NBRC 105384</strain>
    </source>
</reference>
<comment type="cofactor">
    <cofactor evidence="1">
        <name>FAD</name>
        <dbReference type="ChEBI" id="CHEBI:57692"/>
    </cofactor>
</comment>
<dbReference type="Proteomes" id="UP000291189">
    <property type="component" value="Unassembled WGS sequence"/>
</dbReference>
<dbReference type="InterPro" id="IPR016169">
    <property type="entry name" value="FAD-bd_PCMH_sub2"/>
</dbReference>
<dbReference type="PANTHER" id="PTHR42973">
    <property type="entry name" value="BINDING OXIDOREDUCTASE, PUTATIVE (AFU_ORTHOLOGUE AFUA_1G17690)-RELATED"/>
    <property type="match status" value="1"/>
</dbReference>
<evidence type="ECO:0000256" key="2">
    <source>
        <dbReference type="ARBA" id="ARBA00005466"/>
    </source>
</evidence>
<dbReference type="InterPro" id="IPR050416">
    <property type="entry name" value="FAD-linked_Oxidoreductase"/>
</dbReference>
<evidence type="ECO:0000256" key="6">
    <source>
        <dbReference type="SAM" id="MobiDB-lite"/>
    </source>
</evidence>
<dbReference type="Pfam" id="PF08031">
    <property type="entry name" value="BBE"/>
    <property type="match status" value="1"/>
</dbReference>
<dbReference type="AlphaFoldDB" id="A0A4Q5IYP4"/>
<comment type="similarity">
    <text evidence="2">Belongs to the oxygen-dependent FAD-linked oxidoreductase family.</text>
</comment>
<comment type="caution">
    <text evidence="8">The sequence shown here is derived from an EMBL/GenBank/DDBJ whole genome shotgun (WGS) entry which is preliminary data.</text>
</comment>
<protein>
    <submittedName>
        <fullName evidence="8">FAD-binding oxidoreductase</fullName>
    </submittedName>
</protein>
<dbReference type="OrthoDB" id="3682986at2"/>
<proteinExistence type="inferred from homology"/>
<dbReference type="SUPFAM" id="SSF56176">
    <property type="entry name" value="FAD-binding/transporter-associated domain-like"/>
    <property type="match status" value="1"/>
</dbReference>
<keyword evidence="4" id="KW-0274">FAD</keyword>
<evidence type="ECO:0000313" key="9">
    <source>
        <dbReference type="Proteomes" id="UP000291189"/>
    </source>
</evidence>
<feature type="domain" description="FAD-binding PCMH-type" evidence="7">
    <location>
        <begin position="58"/>
        <end position="229"/>
    </location>
</feature>
<keyword evidence="3" id="KW-0285">Flavoprotein</keyword>
<dbReference type="GO" id="GO:0016491">
    <property type="term" value="F:oxidoreductase activity"/>
    <property type="evidence" value="ECO:0007669"/>
    <property type="project" value="UniProtKB-KW"/>
</dbReference>
<dbReference type="PROSITE" id="PS51387">
    <property type="entry name" value="FAD_PCMH"/>
    <property type="match status" value="1"/>
</dbReference>
<evidence type="ECO:0000256" key="1">
    <source>
        <dbReference type="ARBA" id="ARBA00001974"/>
    </source>
</evidence>
<keyword evidence="5" id="KW-0560">Oxidoreductase</keyword>
<evidence type="ECO:0000256" key="5">
    <source>
        <dbReference type="ARBA" id="ARBA00023002"/>
    </source>
</evidence>
<dbReference type="EMBL" id="SDPU01000032">
    <property type="protein sequence ID" value="RYU10171.1"/>
    <property type="molecule type" value="Genomic_DNA"/>
</dbReference>
<dbReference type="InterPro" id="IPR016167">
    <property type="entry name" value="FAD-bd_PCMH_sub1"/>
</dbReference>
<feature type="region of interest" description="Disordered" evidence="6">
    <location>
        <begin position="1"/>
        <end position="20"/>
    </location>
</feature>
<dbReference type="Pfam" id="PF01565">
    <property type="entry name" value="FAD_binding_4"/>
    <property type="match status" value="1"/>
</dbReference>
<dbReference type="GO" id="GO:0071949">
    <property type="term" value="F:FAD binding"/>
    <property type="evidence" value="ECO:0007669"/>
    <property type="project" value="InterPro"/>
</dbReference>
<name>A0A4Q5IYP4_9ACTN</name>
<dbReference type="InterPro" id="IPR012951">
    <property type="entry name" value="BBE"/>
</dbReference>
<evidence type="ECO:0000256" key="4">
    <source>
        <dbReference type="ARBA" id="ARBA00022827"/>
    </source>
</evidence>
<dbReference type="PANTHER" id="PTHR42973:SF39">
    <property type="entry name" value="FAD-BINDING PCMH-TYPE DOMAIN-CONTAINING PROTEIN"/>
    <property type="match status" value="1"/>
</dbReference>
<dbReference type="Gene3D" id="3.40.462.20">
    <property type="match status" value="1"/>
</dbReference>
<dbReference type="Gene3D" id="3.30.465.10">
    <property type="match status" value="1"/>
</dbReference>
<keyword evidence="9" id="KW-1185">Reference proteome</keyword>
<evidence type="ECO:0000256" key="3">
    <source>
        <dbReference type="ARBA" id="ARBA00022630"/>
    </source>
</evidence>
<evidence type="ECO:0000313" key="8">
    <source>
        <dbReference type="EMBL" id="RYU10171.1"/>
    </source>
</evidence>
<gene>
    <name evidence="8" type="ORF">ETU37_17315</name>
</gene>